<gene>
    <name evidence="2" type="ORF">KCG34_16670</name>
</gene>
<protein>
    <submittedName>
        <fullName evidence="2">NAD(P)H-binding protein</fullName>
    </submittedName>
</protein>
<dbReference type="InterPro" id="IPR036291">
    <property type="entry name" value="NAD(P)-bd_dom_sf"/>
</dbReference>
<keyword evidence="3" id="KW-1185">Reference proteome</keyword>
<evidence type="ECO:0000259" key="1">
    <source>
        <dbReference type="Pfam" id="PF01370"/>
    </source>
</evidence>
<feature type="domain" description="NAD-dependent epimerase/dehydratase" evidence="1">
    <location>
        <begin position="16"/>
        <end position="230"/>
    </location>
</feature>
<proteinExistence type="predicted"/>
<dbReference type="AlphaFoldDB" id="A0A975IUX1"/>
<dbReference type="InterPro" id="IPR001509">
    <property type="entry name" value="Epimerase_deHydtase"/>
</dbReference>
<dbReference type="PANTHER" id="PTHR48079">
    <property type="entry name" value="PROTEIN YEEZ"/>
    <property type="match status" value="1"/>
</dbReference>
<dbReference type="EMBL" id="CP073078">
    <property type="protein sequence ID" value="QUD86701.1"/>
    <property type="molecule type" value="Genomic_DNA"/>
</dbReference>
<dbReference type="Proteomes" id="UP000676409">
    <property type="component" value="Chromosome"/>
</dbReference>
<dbReference type="RefSeq" id="WP_211936753.1">
    <property type="nucleotide sequence ID" value="NZ_CP073078.1"/>
</dbReference>
<dbReference type="InterPro" id="IPR051783">
    <property type="entry name" value="NAD(P)-dependent_oxidoreduct"/>
</dbReference>
<dbReference type="PANTHER" id="PTHR48079:SF6">
    <property type="entry name" value="NAD(P)-BINDING DOMAIN-CONTAINING PROTEIN-RELATED"/>
    <property type="match status" value="1"/>
</dbReference>
<evidence type="ECO:0000313" key="2">
    <source>
        <dbReference type="EMBL" id="QUD86701.1"/>
    </source>
</evidence>
<dbReference type="Gene3D" id="3.40.50.720">
    <property type="entry name" value="NAD(P)-binding Rossmann-like Domain"/>
    <property type="match status" value="1"/>
</dbReference>
<reference evidence="2" key="1">
    <citation type="submission" date="2021-04" db="EMBL/GenBank/DDBJ databases">
        <title>The complete genome sequence of Caulobacter sp. S6.</title>
        <authorList>
            <person name="Tang Y."/>
            <person name="Ouyang W."/>
            <person name="Liu Q."/>
            <person name="Huang B."/>
            <person name="Guo Z."/>
            <person name="Lei P."/>
        </authorList>
    </citation>
    <scope>NUCLEOTIDE SEQUENCE</scope>
    <source>
        <strain evidence="2">S6</strain>
    </source>
</reference>
<organism evidence="2 3">
    <name type="scientific">Phenylobacterium montanum</name>
    <dbReference type="NCBI Taxonomy" id="2823693"/>
    <lineage>
        <taxon>Bacteria</taxon>
        <taxon>Pseudomonadati</taxon>
        <taxon>Pseudomonadota</taxon>
        <taxon>Alphaproteobacteria</taxon>
        <taxon>Caulobacterales</taxon>
        <taxon>Caulobacteraceae</taxon>
        <taxon>Phenylobacterium</taxon>
    </lineage>
</organism>
<dbReference type="GO" id="GO:0004029">
    <property type="term" value="F:aldehyde dehydrogenase (NAD+) activity"/>
    <property type="evidence" value="ECO:0007669"/>
    <property type="project" value="TreeGrafter"/>
</dbReference>
<dbReference type="KEGG" id="caul:KCG34_16670"/>
<evidence type="ECO:0000313" key="3">
    <source>
        <dbReference type="Proteomes" id="UP000676409"/>
    </source>
</evidence>
<dbReference type="GO" id="GO:0005737">
    <property type="term" value="C:cytoplasm"/>
    <property type="evidence" value="ECO:0007669"/>
    <property type="project" value="TreeGrafter"/>
</dbReference>
<name>A0A975IUX1_9CAUL</name>
<accession>A0A975IUX1</accession>
<dbReference type="Pfam" id="PF01370">
    <property type="entry name" value="Epimerase"/>
    <property type="match status" value="1"/>
</dbReference>
<dbReference type="SUPFAM" id="SSF51735">
    <property type="entry name" value="NAD(P)-binding Rossmann-fold domains"/>
    <property type="match status" value="1"/>
</dbReference>
<sequence>MSGQTQALRTAPERTALVIGAGGSFGLHATLALIGHGWQVRALVRDPAKAAARHGQRLPVQWVRGDAMNPAEVAEAARGAQVIVHAVNPPGYRNWAGTVLPMLASTIAAAKAEGARIVLPGTVYNFAPDSGPMIREDAPQQPVTRKGKIRAEMERMLRAASEEGARALVLRAGDFFGPAAPNSALAWLTLRTKGRVTGVFKPGPASVGHAFAYLPDMVEAMARLLDCEADLASYEVFHFRGHWLQGDNSLAAAVRRATGRPQRVLPFPVPMLWALAPFNETFREMLEMLYLWRRPIGLDNSKLVAFLGAEPHTDLDSAVRAALTDLETAPAEPAAAVRPVLA</sequence>